<name>A0AA37QJC1_9BACT</name>
<feature type="compositionally biased region" description="Basic and acidic residues" evidence="1">
    <location>
        <begin position="37"/>
        <end position="46"/>
    </location>
</feature>
<comment type="caution">
    <text evidence="2">The sequence shown here is derived from an EMBL/GenBank/DDBJ whole genome shotgun (WGS) entry which is preliminary data.</text>
</comment>
<organism evidence="2 3">
    <name type="scientific">Roseisolibacter agri</name>
    <dbReference type="NCBI Taxonomy" id="2014610"/>
    <lineage>
        <taxon>Bacteria</taxon>
        <taxon>Pseudomonadati</taxon>
        <taxon>Gemmatimonadota</taxon>
        <taxon>Gemmatimonadia</taxon>
        <taxon>Gemmatimonadales</taxon>
        <taxon>Gemmatimonadaceae</taxon>
        <taxon>Roseisolibacter</taxon>
    </lineage>
</organism>
<sequence length="101" mass="10813">MRQSSGPSNWPARTKRLESPAPALTPGGAGGGAGAGDLDRSKETRRATRRRGSAAAAIAGSRSPSRRPRRARETRLHPKARNLNEEGLLDSWVSEPDSHGY</sequence>
<proteinExistence type="predicted"/>
<dbReference type="AlphaFoldDB" id="A0AA37QJC1"/>
<accession>A0AA37QJC1</accession>
<evidence type="ECO:0000313" key="3">
    <source>
        <dbReference type="Proteomes" id="UP001161325"/>
    </source>
</evidence>
<feature type="compositionally biased region" description="Low complexity" evidence="1">
    <location>
        <begin position="53"/>
        <end position="63"/>
    </location>
</feature>
<keyword evidence="3" id="KW-1185">Reference proteome</keyword>
<gene>
    <name evidence="2" type="ORF">rosag_44610</name>
</gene>
<dbReference type="Proteomes" id="UP001161325">
    <property type="component" value="Unassembled WGS sequence"/>
</dbReference>
<reference evidence="2" key="1">
    <citation type="submission" date="2022-08" db="EMBL/GenBank/DDBJ databases">
        <title>Draft genome sequencing of Roseisolibacter agri AW1220.</title>
        <authorList>
            <person name="Tobiishi Y."/>
            <person name="Tonouchi A."/>
        </authorList>
    </citation>
    <scope>NUCLEOTIDE SEQUENCE</scope>
    <source>
        <strain evidence="2">AW1220</strain>
    </source>
</reference>
<dbReference type="EMBL" id="BRXS01000007">
    <property type="protein sequence ID" value="GLC27948.1"/>
    <property type="molecule type" value="Genomic_DNA"/>
</dbReference>
<feature type="region of interest" description="Disordered" evidence="1">
    <location>
        <begin position="1"/>
        <end position="101"/>
    </location>
</feature>
<protein>
    <submittedName>
        <fullName evidence="2">Uncharacterized protein</fullName>
    </submittedName>
</protein>
<evidence type="ECO:0000256" key="1">
    <source>
        <dbReference type="SAM" id="MobiDB-lite"/>
    </source>
</evidence>
<evidence type="ECO:0000313" key="2">
    <source>
        <dbReference type="EMBL" id="GLC27948.1"/>
    </source>
</evidence>